<feature type="transmembrane region" description="Helical" evidence="1">
    <location>
        <begin position="25"/>
        <end position="43"/>
    </location>
</feature>
<gene>
    <name evidence="2" type="ORF">T472_0200870</name>
</gene>
<keyword evidence="3" id="KW-1185">Reference proteome</keyword>
<evidence type="ECO:0000313" key="3">
    <source>
        <dbReference type="Proteomes" id="UP000017747"/>
    </source>
</evidence>
<keyword evidence="1" id="KW-0472">Membrane</keyword>
<keyword evidence="1" id="KW-0812">Transmembrane</keyword>
<comment type="caution">
    <text evidence="2">The sequence shown here is derived from an EMBL/GenBank/DDBJ whole genome shotgun (WGS) entry which is preliminary data.</text>
</comment>
<proteinExistence type="predicted"/>
<dbReference type="Proteomes" id="UP000017747">
    <property type="component" value="Unassembled WGS sequence"/>
</dbReference>
<dbReference type="STRING" id="994573.T472_0200870"/>
<reference evidence="2 3" key="1">
    <citation type="journal article" date="2014" name="Genome Announc.">
        <title>Genome Sequence of Youngiibacter fragilis, the Type Strain of the Genus Youngiibacter.</title>
        <authorList>
            <person name="Wawrik C.B."/>
            <person name="Callaghan A.V."/>
            <person name="Stamps B.W."/>
            <person name="Wawrik B."/>
        </authorList>
    </citation>
    <scope>NUCLEOTIDE SEQUENCE [LARGE SCALE GENOMIC DNA]</scope>
    <source>
        <strain evidence="2 3">232.1</strain>
    </source>
</reference>
<dbReference type="AlphaFoldDB" id="V7IC74"/>
<sequence length="56" mass="6157">MAVLSFTGFLIYARASGDNEGIKAGMITAGMLVFLAVISFIEIRPWKGKGQRKEHE</sequence>
<dbReference type="EMBL" id="AXUN02000013">
    <property type="protein sequence ID" value="ETA82472.1"/>
    <property type="molecule type" value="Genomic_DNA"/>
</dbReference>
<evidence type="ECO:0000256" key="1">
    <source>
        <dbReference type="SAM" id="Phobius"/>
    </source>
</evidence>
<name>V7IC74_9CLOT</name>
<keyword evidence="1" id="KW-1133">Transmembrane helix</keyword>
<organism evidence="2 3">
    <name type="scientific">Youngiibacter fragilis 232.1</name>
    <dbReference type="NCBI Taxonomy" id="994573"/>
    <lineage>
        <taxon>Bacteria</taxon>
        <taxon>Bacillati</taxon>
        <taxon>Bacillota</taxon>
        <taxon>Clostridia</taxon>
        <taxon>Eubacteriales</taxon>
        <taxon>Clostridiaceae</taxon>
        <taxon>Youngiibacter</taxon>
    </lineage>
</organism>
<protein>
    <submittedName>
        <fullName evidence="2">Uncharacterized protein</fullName>
    </submittedName>
</protein>
<evidence type="ECO:0000313" key="2">
    <source>
        <dbReference type="EMBL" id="ETA82472.1"/>
    </source>
</evidence>
<accession>V7IC74</accession>